<evidence type="ECO:0000259" key="7">
    <source>
        <dbReference type="Pfam" id="PF09239"/>
    </source>
</evidence>
<reference evidence="8" key="1">
    <citation type="submission" date="2021-01" db="EMBL/GenBank/DDBJ databases">
        <authorList>
            <person name="Eckstrom K.M.E."/>
        </authorList>
    </citation>
    <scope>NUCLEOTIDE SEQUENCE</scope>
    <source>
        <strain evidence="8">UVCC 0001</strain>
    </source>
</reference>
<dbReference type="FunFam" id="3.30.230.10:FF:000050">
    <property type="entry name" value="DNA topoisomerase 6 subunit B"/>
    <property type="match status" value="1"/>
</dbReference>
<comment type="subcellular location">
    <subcellularLocation>
        <location evidence="6">Nucleus</location>
    </subcellularLocation>
</comment>
<keyword evidence="1 6" id="KW-0547">Nucleotide-binding</keyword>
<dbReference type="CDD" id="cd00823">
    <property type="entry name" value="TopoIIB_Trans"/>
    <property type="match status" value="1"/>
</dbReference>
<comment type="catalytic activity">
    <reaction evidence="6">
        <text>ATP-dependent breakage, passage and rejoining of double-stranded DNA.</text>
        <dbReference type="EC" id="5.6.2.2"/>
    </reaction>
</comment>
<evidence type="ECO:0000256" key="2">
    <source>
        <dbReference type="ARBA" id="ARBA00022840"/>
    </source>
</evidence>
<keyword evidence="9" id="KW-1185">Reference proteome</keyword>
<comment type="caution">
    <text evidence="8">The sequence shown here is derived from an EMBL/GenBank/DDBJ whole genome shotgun (WGS) entry which is preliminary data.</text>
</comment>
<proteinExistence type="inferred from homology"/>
<evidence type="ECO:0000256" key="5">
    <source>
        <dbReference type="ARBA" id="ARBA00023235"/>
    </source>
</evidence>
<feature type="binding site" evidence="6">
    <location>
        <begin position="138"/>
        <end position="145"/>
    </location>
    <ligand>
        <name>ATP</name>
        <dbReference type="ChEBI" id="CHEBI:30616"/>
    </ligand>
</feature>
<evidence type="ECO:0000313" key="8">
    <source>
        <dbReference type="EMBL" id="KAK2080322.1"/>
    </source>
</evidence>
<name>A0AAD9IPL4_PROWI</name>
<dbReference type="Pfam" id="PF09239">
    <property type="entry name" value="Topo-VIb_trans"/>
    <property type="match status" value="1"/>
</dbReference>
<dbReference type="InterPro" id="IPR005734">
    <property type="entry name" value="TopoVI_B"/>
</dbReference>
<dbReference type="Proteomes" id="UP001255856">
    <property type="component" value="Unassembled WGS sequence"/>
</dbReference>
<dbReference type="EMBL" id="JASFZW010000001">
    <property type="protein sequence ID" value="KAK2080322.1"/>
    <property type="molecule type" value="Genomic_DNA"/>
</dbReference>
<gene>
    <name evidence="6" type="primary">TOP6B</name>
    <name evidence="8" type="ORF">QBZ16_000175</name>
</gene>
<dbReference type="SUPFAM" id="SSF54211">
    <property type="entry name" value="Ribosomal protein S5 domain 2-like"/>
    <property type="match status" value="1"/>
</dbReference>
<comment type="similarity">
    <text evidence="6">Belongs to the TOP6B family.</text>
</comment>
<keyword evidence="2 6" id="KW-0067">ATP-binding</keyword>
<dbReference type="SUPFAM" id="SSF55874">
    <property type="entry name" value="ATPase domain of HSP90 chaperone/DNA topoisomerase II/histidine kinase"/>
    <property type="match status" value="1"/>
</dbReference>
<dbReference type="FunFam" id="3.30.565.10:FF:000053">
    <property type="entry name" value="DNA topoisomerase 6 subunit B"/>
    <property type="match status" value="1"/>
</dbReference>
<dbReference type="InterPro" id="IPR014721">
    <property type="entry name" value="Ribsml_uS5_D2-typ_fold_subgr"/>
</dbReference>
<dbReference type="GO" id="GO:0006265">
    <property type="term" value="P:DNA topological change"/>
    <property type="evidence" value="ECO:0007669"/>
    <property type="project" value="UniProtKB-UniRule"/>
</dbReference>
<dbReference type="GO" id="GO:0005634">
    <property type="term" value="C:nucleus"/>
    <property type="evidence" value="ECO:0007669"/>
    <property type="project" value="UniProtKB-SubCell"/>
</dbReference>
<evidence type="ECO:0000256" key="3">
    <source>
        <dbReference type="ARBA" id="ARBA00023029"/>
    </source>
</evidence>
<protein>
    <recommendedName>
        <fullName evidence="6">DNA topoisomerase 6 subunit B</fullName>
        <ecNumber evidence="6">5.6.2.2</ecNumber>
    </recommendedName>
</protein>
<keyword evidence="4 6" id="KW-0238">DNA-binding</keyword>
<evidence type="ECO:0000256" key="6">
    <source>
        <dbReference type="HAMAP-Rule" id="MF_03165"/>
    </source>
</evidence>
<sequence>MVARKTPKTDVLQQKSPAEFFADNKNIAGFDNPGKCLYTTVREFVENSLDSSESIQVLPEIEISIEEMKQNELNVLRVLKEAKDQERLEKAGSQGRGDKLFYRVTVKDNGVGLEHSQIPDMLGRVLSGTKYGVAQTRGKFGLGAKMALIWSKMSTGLPITVRAARRGSASISFYRLDIDIQRNQPNVHEERLLPNPDRWHGAELSVVIEGNWQYYRSKILKYLQLVAVITPYCQTVKHHPASVDLELVKRLSGASTEGKLLSFLSKSFACVNRELAGRIVDEMQAGVTADTAPSELTLQQVARLHQLLHEVKFPDPTGDHLSPAGEYNLRLGIMKEFAPELVATHQGQPRVHDGHAFLVEAGVSIGGRAIKPGINIHRFANRIPLLFEGGSDVITRTALRRINWSQYKINQATDKVGVFVSIVSTKIPFKGAGKEYIADDVEEMQVAVKTAIQACCLQLRSKLVKQAAAKEQAQRKRVLTKYIPNVAAAVFTVLRDVAGRPPAKLARLDAPQRGVVAGVKEGAVTEKTLIQRLTEHIERIDMDMALEYQIQQGVTETQREEIFLRPLDAALHDYEPPQSNGAVSVQLLKPRLVDAAL</sequence>
<feature type="binding site" evidence="6">
    <location>
        <position position="47"/>
    </location>
    <ligand>
        <name>ATP</name>
        <dbReference type="ChEBI" id="CHEBI:30616"/>
    </ligand>
</feature>
<comment type="subunit">
    <text evidence="6">Homodimer. Heterotetramer of two TOP6A and two TOP6B subunits.</text>
</comment>
<dbReference type="GO" id="GO:0005524">
    <property type="term" value="F:ATP binding"/>
    <property type="evidence" value="ECO:0007669"/>
    <property type="project" value="UniProtKB-UniRule"/>
</dbReference>
<feature type="binding site" evidence="6">
    <location>
        <position position="434"/>
    </location>
    <ligand>
        <name>ATP</name>
        <dbReference type="ChEBI" id="CHEBI:30616"/>
    </ligand>
</feature>
<keyword evidence="5 6" id="KW-0413">Isomerase</keyword>
<dbReference type="GO" id="GO:0003918">
    <property type="term" value="F:DNA topoisomerase type II (double strand cut, ATP-hydrolyzing) activity"/>
    <property type="evidence" value="ECO:0007669"/>
    <property type="project" value="UniProtKB-UniRule"/>
</dbReference>
<feature type="binding site" evidence="6">
    <location>
        <begin position="129"/>
        <end position="130"/>
    </location>
    <ligand>
        <name>ATP</name>
        <dbReference type="ChEBI" id="CHEBI:30616"/>
    </ligand>
</feature>
<dbReference type="PANTHER" id="PTHR48444">
    <property type="entry name" value="DNA TOPOISOMERASE 6 SUBUNIT B"/>
    <property type="match status" value="1"/>
</dbReference>
<dbReference type="Gene3D" id="3.30.230.10">
    <property type="match status" value="1"/>
</dbReference>
<feature type="domain" description="DNA topoisomerase VI subunit B transducer" evidence="7">
    <location>
        <begin position="316"/>
        <end position="475"/>
    </location>
</feature>
<dbReference type="GO" id="GO:0009330">
    <property type="term" value="C:DNA topoisomerase type II (double strand cut, ATP-hydrolyzing) complex"/>
    <property type="evidence" value="ECO:0007669"/>
    <property type="project" value="UniProtKB-UniRule"/>
</dbReference>
<keyword evidence="6" id="KW-0539">Nucleus</keyword>
<dbReference type="PANTHER" id="PTHR48444:SF1">
    <property type="entry name" value="DNA TOPOISOMERASE 6 SUBUNIT B"/>
    <property type="match status" value="1"/>
</dbReference>
<organism evidence="8 9">
    <name type="scientific">Prototheca wickerhamii</name>
    <dbReference type="NCBI Taxonomy" id="3111"/>
    <lineage>
        <taxon>Eukaryota</taxon>
        <taxon>Viridiplantae</taxon>
        <taxon>Chlorophyta</taxon>
        <taxon>core chlorophytes</taxon>
        <taxon>Trebouxiophyceae</taxon>
        <taxon>Chlorellales</taxon>
        <taxon>Chlorellaceae</taxon>
        <taxon>Prototheca</taxon>
    </lineage>
</organism>
<evidence type="ECO:0000256" key="4">
    <source>
        <dbReference type="ARBA" id="ARBA00023125"/>
    </source>
</evidence>
<feature type="binding site" evidence="6">
    <location>
        <position position="108"/>
    </location>
    <ligand>
        <name>ATP</name>
        <dbReference type="ChEBI" id="CHEBI:30616"/>
    </ligand>
</feature>
<comment type="function">
    <text evidence="6">Component of the DNA topoisomerase VI involved in chromatin organization and progression of endoreduplication cycles. Relaxes both positive and negative superturns and exhibits a strong decatenase activity. The B subunit binds ATP.</text>
</comment>
<accession>A0AAD9IPL4</accession>
<dbReference type="HAMAP" id="MF_00322">
    <property type="entry name" value="Top6B"/>
    <property type="match status" value="1"/>
</dbReference>
<dbReference type="Gene3D" id="3.30.565.10">
    <property type="entry name" value="Histidine kinase-like ATPase, C-terminal domain"/>
    <property type="match status" value="1"/>
</dbReference>
<dbReference type="AlphaFoldDB" id="A0AAD9IPL4"/>
<dbReference type="GO" id="GO:0003677">
    <property type="term" value="F:DNA binding"/>
    <property type="evidence" value="ECO:0007669"/>
    <property type="project" value="UniProtKB-UniRule"/>
</dbReference>
<dbReference type="InterPro" id="IPR015320">
    <property type="entry name" value="TopoVI_B_transducer"/>
</dbReference>
<evidence type="ECO:0000313" key="9">
    <source>
        <dbReference type="Proteomes" id="UP001255856"/>
    </source>
</evidence>
<dbReference type="EC" id="5.6.2.2" evidence="6"/>
<evidence type="ECO:0000256" key="1">
    <source>
        <dbReference type="ARBA" id="ARBA00022741"/>
    </source>
</evidence>
<keyword evidence="3 6" id="KW-0799">Topoisomerase</keyword>
<dbReference type="InterPro" id="IPR020568">
    <property type="entry name" value="Ribosomal_Su5_D2-typ_SF"/>
</dbReference>
<dbReference type="InterPro" id="IPR036890">
    <property type="entry name" value="HATPase_C_sf"/>
</dbReference>